<proteinExistence type="predicted"/>
<organism evidence="2">
    <name type="scientific">Dunaliella tertiolecta</name>
    <name type="common">Green alga</name>
    <dbReference type="NCBI Taxonomy" id="3047"/>
    <lineage>
        <taxon>Eukaryota</taxon>
        <taxon>Viridiplantae</taxon>
        <taxon>Chlorophyta</taxon>
        <taxon>core chlorophytes</taxon>
        <taxon>Chlorophyceae</taxon>
        <taxon>CS clade</taxon>
        <taxon>Chlamydomonadales</taxon>
        <taxon>Dunaliellaceae</taxon>
        <taxon>Dunaliella</taxon>
    </lineage>
</organism>
<dbReference type="EMBL" id="HBIP01003473">
    <property type="protein sequence ID" value="CAE0486485.1"/>
    <property type="molecule type" value="Transcribed_RNA"/>
</dbReference>
<evidence type="ECO:0000313" key="2">
    <source>
        <dbReference type="EMBL" id="CAE0486485.1"/>
    </source>
</evidence>
<dbReference type="PANTHER" id="PTHR28094:SF1">
    <property type="entry name" value="MEIOTICALLY UP-REGULATED GENE 113 PROTEIN"/>
    <property type="match status" value="1"/>
</dbReference>
<sequence>MPKKDSTPKSKSTPQCTAIQASNGQRCRAACKPNSEFCGKHRTWHLRDKQPSPKAQCIATVKLGHKCTRHATDGTAFCAQHLQKSQQTLGSQEKAKGSRFSCFLTCIGRSPPAPSSGPAQNTRSKAHLSEQEEKHLGIMVLQRCKDAEAGTLRALMTIIYSGPSISDSTAKQGWIYMYKLQQGQSNQFKVGSHHGRRGEDRVAEWERRCGYKAEVVATWPALFASAAESLICTELQGRGLWMGFLKKCNCGSRHREWFKGEVKVIQAVISHWVDYVCANAWLSNQPGSPELRSYPRTLLPST</sequence>
<dbReference type="InterPro" id="IPR053006">
    <property type="entry name" value="Meiosis_regulatory"/>
</dbReference>
<name>A0A7S3VIH1_DUNTE</name>
<accession>A0A7S3VIH1</accession>
<dbReference type="AlphaFoldDB" id="A0A7S3VIH1"/>
<evidence type="ECO:0000259" key="1">
    <source>
        <dbReference type="Pfam" id="PF10544"/>
    </source>
</evidence>
<protein>
    <recommendedName>
        <fullName evidence="1">Bacteriophage T5 Orf172 DNA-binding domain-containing protein</fullName>
    </recommendedName>
</protein>
<reference evidence="2" key="1">
    <citation type="submission" date="2021-01" db="EMBL/GenBank/DDBJ databases">
        <authorList>
            <person name="Corre E."/>
            <person name="Pelletier E."/>
            <person name="Niang G."/>
            <person name="Scheremetjew M."/>
            <person name="Finn R."/>
            <person name="Kale V."/>
            <person name="Holt S."/>
            <person name="Cochrane G."/>
            <person name="Meng A."/>
            <person name="Brown T."/>
            <person name="Cohen L."/>
        </authorList>
    </citation>
    <scope>NUCLEOTIDE SEQUENCE</scope>
    <source>
        <strain evidence="2">CCMP1320</strain>
    </source>
</reference>
<gene>
    <name evidence="2" type="ORF">DTER00134_LOCUS1524</name>
</gene>
<feature type="domain" description="Bacteriophage T5 Orf172 DNA-binding" evidence="1">
    <location>
        <begin position="173"/>
        <end position="272"/>
    </location>
</feature>
<dbReference type="InterPro" id="IPR018306">
    <property type="entry name" value="Phage_T5_Orf172_DNA-bd"/>
</dbReference>
<dbReference type="PANTHER" id="PTHR28094">
    <property type="entry name" value="MEIOTICALLY UP-REGULATED GENE 113 PROTEIN"/>
    <property type="match status" value="1"/>
</dbReference>
<dbReference type="Pfam" id="PF10544">
    <property type="entry name" value="T5orf172"/>
    <property type="match status" value="1"/>
</dbReference>